<dbReference type="InterPro" id="IPR006016">
    <property type="entry name" value="UspA"/>
</dbReference>
<organism evidence="3 4">
    <name type="scientific">Mucilaginibacter aquariorum</name>
    <dbReference type="NCBI Taxonomy" id="2967225"/>
    <lineage>
        <taxon>Bacteria</taxon>
        <taxon>Pseudomonadati</taxon>
        <taxon>Bacteroidota</taxon>
        <taxon>Sphingobacteriia</taxon>
        <taxon>Sphingobacteriales</taxon>
        <taxon>Sphingobacteriaceae</taxon>
        <taxon>Mucilaginibacter</taxon>
    </lineage>
</organism>
<dbReference type="Gene3D" id="3.40.50.12370">
    <property type="match status" value="1"/>
</dbReference>
<dbReference type="EMBL" id="JANHOH010000002">
    <property type="protein sequence ID" value="MCQ6959194.1"/>
    <property type="molecule type" value="Genomic_DNA"/>
</dbReference>
<feature type="domain" description="UspA" evidence="2">
    <location>
        <begin position="1"/>
        <end position="147"/>
    </location>
</feature>
<name>A0ABT1T3Q1_9SPHI</name>
<dbReference type="Proteomes" id="UP001204376">
    <property type="component" value="Unassembled WGS sequence"/>
</dbReference>
<proteinExistence type="inferred from homology"/>
<dbReference type="InterPro" id="IPR006015">
    <property type="entry name" value="Universal_stress_UspA"/>
</dbReference>
<sequence length="283" mass="31309">MKTILILTDFSDNAGNAANIALDFACKLNANLLLLNAYPAPLPVLSTAEAGNWPDEENAALRRDFKADLAGEKVRLASLLANKTSTLTIRTIMAEGPVGNNIGSVVKNRKVDLVIMGGRDKSVNDFLFGSDTKDVMKKAGCPVLIVPKDIKGINFEVFTFLTDLSLGDLKTIVKFRSLFNALTLHITVAHVSKPVFIADFREDNIVANFMSRLAALQLQNVSYRNLRGDNIVAEIDKLNELVKANIMAMVYRKHSCLWNIFFRSRCKVIIDAQKLPLLIFPDI</sequence>
<dbReference type="PANTHER" id="PTHR46268:SF6">
    <property type="entry name" value="UNIVERSAL STRESS PROTEIN UP12"/>
    <property type="match status" value="1"/>
</dbReference>
<dbReference type="RefSeq" id="WP_256539381.1">
    <property type="nucleotide sequence ID" value="NZ_JANHOH010000002.1"/>
</dbReference>
<accession>A0ABT1T3Q1</accession>
<keyword evidence="4" id="KW-1185">Reference proteome</keyword>
<evidence type="ECO:0000256" key="1">
    <source>
        <dbReference type="ARBA" id="ARBA00008791"/>
    </source>
</evidence>
<dbReference type="PRINTS" id="PR01438">
    <property type="entry name" value="UNVRSLSTRESS"/>
</dbReference>
<dbReference type="SUPFAM" id="SSF52402">
    <property type="entry name" value="Adenine nucleotide alpha hydrolases-like"/>
    <property type="match status" value="1"/>
</dbReference>
<reference evidence="3 4" key="1">
    <citation type="submission" date="2022-07" db="EMBL/GenBank/DDBJ databases">
        <title>Mucilaginibacter sp. JC4.</title>
        <authorList>
            <person name="Le V."/>
            <person name="Ko S.-R."/>
            <person name="Ahn C.-Y."/>
            <person name="Oh H.-M."/>
        </authorList>
    </citation>
    <scope>NUCLEOTIDE SEQUENCE [LARGE SCALE GENOMIC DNA]</scope>
    <source>
        <strain evidence="3 4">JC4</strain>
    </source>
</reference>
<gene>
    <name evidence="3" type="ORF">NPE20_14550</name>
</gene>
<protein>
    <submittedName>
        <fullName evidence="3">Universal stress protein</fullName>
    </submittedName>
</protein>
<comment type="caution">
    <text evidence="3">The sequence shown here is derived from an EMBL/GenBank/DDBJ whole genome shotgun (WGS) entry which is preliminary data.</text>
</comment>
<dbReference type="PANTHER" id="PTHR46268">
    <property type="entry name" value="STRESS RESPONSE PROTEIN NHAX"/>
    <property type="match status" value="1"/>
</dbReference>
<evidence type="ECO:0000313" key="3">
    <source>
        <dbReference type="EMBL" id="MCQ6959194.1"/>
    </source>
</evidence>
<dbReference type="CDD" id="cd00293">
    <property type="entry name" value="USP-like"/>
    <property type="match status" value="1"/>
</dbReference>
<evidence type="ECO:0000259" key="2">
    <source>
        <dbReference type="Pfam" id="PF00582"/>
    </source>
</evidence>
<evidence type="ECO:0000313" key="4">
    <source>
        <dbReference type="Proteomes" id="UP001204376"/>
    </source>
</evidence>
<comment type="similarity">
    <text evidence="1">Belongs to the universal stress protein A family.</text>
</comment>
<dbReference type="Pfam" id="PF00582">
    <property type="entry name" value="Usp"/>
    <property type="match status" value="1"/>
</dbReference>